<evidence type="ECO:0000313" key="3">
    <source>
        <dbReference type="Proteomes" id="UP000077407"/>
    </source>
</evidence>
<dbReference type="OrthoDB" id="9135364at2"/>
<accession>A0A168MNF8</accession>
<dbReference type="Pfam" id="PF20037">
    <property type="entry name" value="DUF6440"/>
    <property type="match status" value="1"/>
</dbReference>
<proteinExistence type="predicted"/>
<name>A0A168MNF8_9CLOT</name>
<evidence type="ECO:0000259" key="1">
    <source>
        <dbReference type="Pfam" id="PF20037"/>
    </source>
</evidence>
<protein>
    <recommendedName>
        <fullName evidence="1">DUF6440 domain-containing protein</fullName>
    </recommendedName>
</protein>
<dbReference type="AlphaFoldDB" id="A0A168MNF8"/>
<dbReference type="InterPro" id="IPR045515">
    <property type="entry name" value="DUF6440"/>
</dbReference>
<sequence length="62" mass="6970">MFGEKSNKRFEVIFKEGTTSGYKVIVDKETGVEYLFSYDGYAGGLTLLVDKDGKPIIKENNE</sequence>
<dbReference type="Proteomes" id="UP000077407">
    <property type="component" value="Unassembled WGS sequence"/>
</dbReference>
<gene>
    <name evidence="2" type="ORF">WY13_02843</name>
</gene>
<comment type="caution">
    <text evidence="2">The sequence shown here is derived from an EMBL/GenBank/DDBJ whole genome shotgun (WGS) entry which is preliminary data.</text>
</comment>
<dbReference type="PATRIC" id="fig|1538.10.peg.2744"/>
<dbReference type="RefSeq" id="WP_063556201.1">
    <property type="nucleotide sequence ID" value="NZ_LITT01000035.1"/>
</dbReference>
<feature type="domain" description="DUF6440" evidence="1">
    <location>
        <begin position="9"/>
        <end position="58"/>
    </location>
</feature>
<evidence type="ECO:0000313" key="2">
    <source>
        <dbReference type="EMBL" id="OAA84940.1"/>
    </source>
</evidence>
<organism evidence="2 3">
    <name type="scientific">Clostridium ljungdahlii</name>
    <dbReference type="NCBI Taxonomy" id="1538"/>
    <lineage>
        <taxon>Bacteria</taxon>
        <taxon>Bacillati</taxon>
        <taxon>Bacillota</taxon>
        <taxon>Clostridia</taxon>
        <taxon>Eubacteriales</taxon>
        <taxon>Clostridiaceae</taxon>
        <taxon>Clostridium</taxon>
    </lineage>
</organism>
<dbReference type="EMBL" id="LITT01000035">
    <property type="protein sequence ID" value="OAA84940.1"/>
    <property type="molecule type" value="Genomic_DNA"/>
</dbReference>
<reference evidence="2 3" key="1">
    <citation type="journal article" date="2015" name="Biotechnol. Bioeng.">
        <title>Genome sequence and phenotypic characterization of Caulobacter segnis.</title>
        <authorList>
            <person name="Patel S."/>
            <person name="Fletcher B."/>
            <person name="Scott D.C."/>
            <person name="Ely B."/>
        </authorList>
    </citation>
    <scope>NUCLEOTIDE SEQUENCE [LARGE SCALE GENOMIC DNA]</scope>
    <source>
        <strain evidence="2 3">ERI-2</strain>
    </source>
</reference>